<sequence length="102" mass="11514">MKNWFKKNLGDAMLAYDQLELINQHLLLAYTQAGKPKEMAAFIRHESEGRLHCDVNIYFSPVSAHVAKELAAEPCEKPSANSLSLFAGSQDSWPILFPEHTR</sequence>
<evidence type="ECO:0000313" key="1">
    <source>
        <dbReference type="EMBL" id="EPD13194.1"/>
    </source>
</evidence>
<gene>
    <name evidence="1" type="ORF">L196_06115</name>
</gene>
<keyword evidence="2" id="KW-1185">Reference proteome</keyword>
<comment type="caution">
    <text evidence="1">The sequence shown here is derived from an EMBL/GenBank/DDBJ whole genome shotgun (WGS) entry which is preliminary data.</text>
</comment>
<dbReference type="RefSeq" id="WP_015004940.1">
    <property type="nucleotide sequence ID" value="NZ_FQZJ01000003.1"/>
</dbReference>
<evidence type="ECO:0000313" key="2">
    <source>
        <dbReference type="Proteomes" id="UP000015462"/>
    </source>
</evidence>
<dbReference type="Proteomes" id="UP000015462">
    <property type="component" value="Unassembled WGS sequence"/>
</dbReference>
<organism evidence="1 2">
    <name type="scientific">Cycloclasticus pugetii</name>
    <dbReference type="NCBI Taxonomy" id="34068"/>
    <lineage>
        <taxon>Bacteria</taxon>
        <taxon>Pseudomonadati</taxon>
        <taxon>Pseudomonadota</taxon>
        <taxon>Gammaproteobacteria</taxon>
        <taxon>Thiotrichales</taxon>
        <taxon>Piscirickettsiaceae</taxon>
        <taxon>Cycloclasticus</taxon>
    </lineage>
</organism>
<protein>
    <submittedName>
        <fullName evidence="1">Uncharacterized protein</fullName>
    </submittedName>
</protein>
<dbReference type="AlphaFoldDB" id="A0AB33Z281"/>
<proteinExistence type="predicted"/>
<dbReference type="EMBL" id="ASHL01000004">
    <property type="protein sequence ID" value="EPD13194.1"/>
    <property type="molecule type" value="Genomic_DNA"/>
</dbReference>
<accession>A0AB33Z281</accession>
<name>A0AB33Z281_9GAMM</name>
<reference evidence="1 2" key="1">
    <citation type="journal article" date="2013" name="Genome Announc.">
        <title>Genome Sequence of the Pyrene- and Fluoranthene-Degrading Bacterium Cycloclasticus sp. Strain PY97M.</title>
        <authorList>
            <person name="Cui Z."/>
            <person name="Xu G."/>
            <person name="Li Q."/>
            <person name="Gao W."/>
            <person name="Zheng L."/>
        </authorList>
    </citation>
    <scope>NUCLEOTIDE SEQUENCE [LARGE SCALE GENOMIC DNA]</scope>
    <source>
        <strain evidence="1 2">PY97M</strain>
    </source>
</reference>